<dbReference type="InterPro" id="IPR007863">
    <property type="entry name" value="Peptidase_M16_C"/>
</dbReference>
<comment type="function">
    <text evidence="2">Endopeptidase that degrades small peptides of less than 7 kDa, such as glucagon and insulin.</text>
</comment>
<dbReference type="GO" id="GO:0004222">
    <property type="term" value="F:metalloendopeptidase activity"/>
    <property type="evidence" value="ECO:0007669"/>
    <property type="project" value="UniProtKB-EC"/>
</dbReference>
<organism evidence="20 21">
    <name type="scientific">Hydrocarboniclastica marina</name>
    <dbReference type="NCBI Taxonomy" id="2259620"/>
    <lineage>
        <taxon>Bacteria</taxon>
        <taxon>Pseudomonadati</taxon>
        <taxon>Pseudomonadota</taxon>
        <taxon>Gammaproteobacteria</taxon>
        <taxon>Alteromonadales</taxon>
        <taxon>Alteromonadaceae</taxon>
        <taxon>Hydrocarboniclastica</taxon>
    </lineage>
</organism>
<feature type="domain" description="Peptidase M16 middle/third" evidence="18">
    <location>
        <begin position="384"/>
        <end position="663"/>
    </location>
</feature>
<dbReference type="GO" id="GO:0046872">
    <property type="term" value="F:metal ion binding"/>
    <property type="evidence" value="ECO:0007669"/>
    <property type="project" value="UniProtKB-KW"/>
</dbReference>
<dbReference type="InterPro" id="IPR032632">
    <property type="entry name" value="Peptidase_M16_M"/>
</dbReference>
<evidence type="ECO:0000259" key="19">
    <source>
        <dbReference type="Pfam" id="PF22456"/>
    </source>
</evidence>
<comment type="similarity">
    <text evidence="3 14">Belongs to the peptidase M16 family.</text>
</comment>
<evidence type="ECO:0000256" key="9">
    <source>
        <dbReference type="ARBA" id="ARBA00022833"/>
    </source>
</evidence>
<dbReference type="InterPro" id="IPR050626">
    <property type="entry name" value="Peptidase_M16"/>
</dbReference>
<comment type="cofactor">
    <cofactor evidence="1">
        <name>Zn(2+)</name>
        <dbReference type="ChEBI" id="CHEBI:29105"/>
    </cofactor>
</comment>
<evidence type="ECO:0000313" key="20">
    <source>
        <dbReference type="EMBL" id="QCF27844.1"/>
    </source>
</evidence>
<keyword evidence="7" id="KW-0479">Metal-binding</keyword>
<sequence length="929" mass="104635">MTGLVSMTAPALAAEQTVSPKQSPNDSRDYRYLKLENGLRVLLISDPKADKGAAALDVHVGSGDEPDDRPGIAHFLEHMLFLGTEKYPEAGEYQKFISNHGGSHNASTSFQHTNYFFDVDGEYLEPALDRFAQQFTAPLFTPELVDRERNAVHSEYTSKTRDDSRRFFSAFKAALNPEHRYNRFAVGNLETLGDGDAALHEDVVAFYREHYKAELMTLVVYGPQSLDTLEKWVKTRFDDLPSGDRSPFPHEAPLLDTERLPASLKVEALKDTRRLQLYFPAESLMAQYQSKPGSYVANLIGHEGPGSLLDVLKEAGLVSGLSAGTGIDTQENAVFQISMSLTPDGLERWQEVVALTFEYIDLIREKGVARHYFEEQQQLGELSFRFAEKTQPIRQVSHLAGNLHAVAPEDVLSAGYLMNQYAPERYHALLDQLRPENTLVSILAPGVTEDDAQRTDWYDTPYEIKRLKVQDLTSTGALSHLADNLSLPEPNPFIPEDLDLVKGERHEKPVKLSGEPFAVWYGRDTSFGTPRANLYLSLRSPAARDSVEDKLLTQLWVERINEQINAYAYPAHLAGLNYSVYNHLRGITLRVSGYSDKLHELLDSLLQTTLNTRLAKDRFELHRQQLIDSLENSRKDKPYTQALGLLSEKLITDLWPLNEQLEAARSLTFEDLQAFVPRFLEKLDPVMLAHGNLTPAAALNLGSQVSARLTQKAEFTDVERTDVRRLEPGTTALTLPVKHSDTGYVRYVQGADTSYPARAGYRLAAQLVGTPFYHSLRTEQQLGYVVFANAYELMEVPGLAFVIQSPVAQGPELDRQVKAFLDEYSQTLSDMEEADLEAQKASVISRLEEEDKTLRAISERWWQEIDRQNTGFDTRQRTVEAVQALDLEAVRKLYRTEIEPLMRSVLITTETQDMDYSDDVAPAEEQPAE</sequence>
<dbReference type="AlphaFoldDB" id="A0A4P7XME6"/>
<evidence type="ECO:0000256" key="1">
    <source>
        <dbReference type="ARBA" id="ARBA00001947"/>
    </source>
</evidence>
<feature type="region of interest" description="Disordered" evidence="15">
    <location>
        <begin position="1"/>
        <end position="28"/>
    </location>
</feature>
<evidence type="ECO:0000256" key="12">
    <source>
        <dbReference type="ARBA" id="ARBA00031184"/>
    </source>
</evidence>
<dbReference type="GO" id="GO:0005737">
    <property type="term" value="C:cytoplasm"/>
    <property type="evidence" value="ECO:0007669"/>
    <property type="project" value="UniProtKB-ARBA"/>
</dbReference>
<dbReference type="OrthoDB" id="9811314at2"/>
<evidence type="ECO:0000259" key="18">
    <source>
        <dbReference type="Pfam" id="PF16187"/>
    </source>
</evidence>
<accession>A0A4P7XME6</accession>
<dbReference type="InterPro" id="IPR001431">
    <property type="entry name" value="Pept_M16_Zn_BS"/>
</dbReference>
<reference evidence="20 21" key="1">
    <citation type="submission" date="2018-07" db="EMBL/GenBank/DDBJ databases">
        <title>Marsedoiliclastica nanhaica gen. nov. sp. nov., a novel marine hydrocarbonoclastic bacterium isolated from an in-situ enriched hydrocarbon-degrading consortium in deep-sea sediment.</title>
        <authorList>
            <person name="Dong C."/>
            <person name="Ma T."/>
            <person name="Liu R."/>
            <person name="Shao Z."/>
        </authorList>
    </citation>
    <scope>NUCLEOTIDE SEQUENCE [LARGE SCALE GENOMIC DNA]</scope>
    <source>
        <strain evidence="21">soil36-7</strain>
    </source>
</reference>
<dbReference type="KEGG" id="hmi:soil367_05960"/>
<dbReference type="Pfam" id="PF05193">
    <property type="entry name" value="Peptidase_M16_C"/>
    <property type="match status" value="1"/>
</dbReference>
<dbReference type="SUPFAM" id="SSF63411">
    <property type="entry name" value="LuxS/MPP-like metallohydrolase"/>
    <property type="match status" value="4"/>
</dbReference>
<evidence type="ECO:0000256" key="7">
    <source>
        <dbReference type="ARBA" id="ARBA00022723"/>
    </source>
</evidence>
<keyword evidence="6" id="KW-0645">Protease</keyword>
<evidence type="ECO:0000313" key="21">
    <source>
        <dbReference type="Proteomes" id="UP000298049"/>
    </source>
</evidence>
<evidence type="ECO:0000256" key="10">
    <source>
        <dbReference type="ARBA" id="ARBA00023049"/>
    </source>
</evidence>
<dbReference type="Proteomes" id="UP000298049">
    <property type="component" value="Chromosome"/>
</dbReference>
<keyword evidence="9" id="KW-0862">Zinc</keyword>
<dbReference type="PANTHER" id="PTHR43690">
    <property type="entry name" value="NARDILYSIN"/>
    <property type="match status" value="1"/>
</dbReference>
<evidence type="ECO:0000256" key="2">
    <source>
        <dbReference type="ARBA" id="ARBA00002184"/>
    </source>
</evidence>
<dbReference type="PROSITE" id="PS00143">
    <property type="entry name" value="INSULINASE"/>
    <property type="match status" value="1"/>
</dbReference>
<evidence type="ECO:0000256" key="8">
    <source>
        <dbReference type="ARBA" id="ARBA00022801"/>
    </source>
</evidence>
<dbReference type="EC" id="3.4.24.55" evidence="4"/>
<protein>
    <recommendedName>
        <fullName evidence="5">Protease 3</fullName>
        <ecNumber evidence="4">3.4.24.55</ecNumber>
    </recommendedName>
    <alternativeName>
        <fullName evidence="13">Pitrilysin</fullName>
    </alternativeName>
    <alternativeName>
        <fullName evidence="12">Protease III</fullName>
    </alternativeName>
    <alternativeName>
        <fullName evidence="11">Protease pi</fullName>
    </alternativeName>
</protein>
<dbReference type="GO" id="GO:0006508">
    <property type="term" value="P:proteolysis"/>
    <property type="evidence" value="ECO:0007669"/>
    <property type="project" value="UniProtKB-KW"/>
</dbReference>
<evidence type="ECO:0000259" key="16">
    <source>
        <dbReference type="Pfam" id="PF00675"/>
    </source>
</evidence>
<feature type="domain" description="Peptidase M16 C-terminal" evidence="17">
    <location>
        <begin position="200"/>
        <end position="378"/>
    </location>
</feature>
<keyword evidence="8" id="KW-0378">Hydrolase</keyword>
<evidence type="ECO:0000256" key="13">
    <source>
        <dbReference type="ARBA" id="ARBA00033450"/>
    </source>
</evidence>
<evidence type="ECO:0000259" key="17">
    <source>
        <dbReference type="Pfam" id="PF05193"/>
    </source>
</evidence>
<dbReference type="InterPro" id="IPR054734">
    <property type="entry name" value="PqqF-like_C_4"/>
</dbReference>
<dbReference type="InterPro" id="IPR011249">
    <property type="entry name" value="Metalloenz_LuxS/M16"/>
</dbReference>
<dbReference type="FunFam" id="3.30.830.10:FF:000005">
    <property type="entry name" value="nardilysin isoform X1"/>
    <property type="match status" value="1"/>
</dbReference>
<evidence type="ECO:0000256" key="5">
    <source>
        <dbReference type="ARBA" id="ARBA00017565"/>
    </source>
</evidence>
<dbReference type="Gene3D" id="3.30.830.10">
    <property type="entry name" value="Metalloenzyme, LuxS/M16 peptidase-like"/>
    <property type="match status" value="4"/>
</dbReference>
<proteinExistence type="inferred from homology"/>
<gene>
    <name evidence="20" type="ORF">soil367_05960</name>
</gene>
<evidence type="ECO:0000256" key="3">
    <source>
        <dbReference type="ARBA" id="ARBA00007261"/>
    </source>
</evidence>
<dbReference type="FunFam" id="3.30.830.10:FF:000012">
    <property type="entry name" value="Protease 3"/>
    <property type="match status" value="1"/>
</dbReference>
<dbReference type="Pfam" id="PF00675">
    <property type="entry name" value="Peptidase_M16"/>
    <property type="match status" value="1"/>
</dbReference>
<dbReference type="InterPro" id="IPR011765">
    <property type="entry name" value="Pept_M16_N"/>
</dbReference>
<dbReference type="PANTHER" id="PTHR43690:SF18">
    <property type="entry name" value="INSULIN-DEGRADING ENZYME-RELATED"/>
    <property type="match status" value="1"/>
</dbReference>
<dbReference type="EMBL" id="CP031093">
    <property type="protein sequence ID" value="QCF27844.1"/>
    <property type="molecule type" value="Genomic_DNA"/>
</dbReference>
<dbReference type="Pfam" id="PF22456">
    <property type="entry name" value="PqqF-like_C_4"/>
    <property type="match status" value="1"/>
</dbReference>
<evidence type="ECO:0000256" key="4">
    <source>
        <dbReference type="ARBA" id="ARBA00012449"/>
    </source>
</evidence>
<keyword evidence="21" id="KW-1185">Reference proteome</keyword>
<keyword evidence="10" id="KW-0482">Metalloprotease</keyword>
<evidence type="ECO:0000256" key="6">
    <source>
        <dbReference type="ARBA" id="ARBA00022670"/>
    </source>
</evidence>
<evidence type="ECO:0000256" key="15">
    <source>
        <dbReference type="SAM" id="MobiDB-lite"/>
    </source>
</evidence>
<evidence type="ECO:0000256" key="11">
    <source>
        <dbReference type="ARBA" id="ARBA00029597"/>
    </source>
</evidence>
<name>A0A4P7XME6_9ALTE</name>
<feature type="compositionally biased region" description="Polar residues" evidence="15">
    <location>
        <begin position="16"/>
        <end position="25"/>
    </location>
</feature>
<evidence type="ECO:0000256" key="14">
    <source>
        <dbReference type="RuleBase" id="RU004447"/>
    </source>
</evidence>
<feature type="domain" description="Peptidase M16 N-terminal" evidence="16">
    <location>
        <begin position="40"/>
        <end position="163"/>
    </location>
</feature>
<dbReference type="Pfam" id="PF16187">
    <property type="entry name" value="Peptidase_M16_M"/>
    <property type="match status" value="1"/>
</dbReference>
<feature type="domain" description="Coenzyme PQQ synthesis protein F-like C-terminal lobe" evidence="19">
    <location>
        <begin position="763"/>
        <end position="862"/>
    </location>
</feature>